<proteinExistence type="predicted"/>
<evidence type="ECO:0000256" key="2">
    <source>
        <dbReference type="SAM" id="Phobius"/>
    </source>
</evidence>
<keyword evidence="2" id="KW-1133">Transmembrane helix</keyword>
<evidence type="ECO:0000256" key="1">
    <source>
        <dbReference type="SAM" id="MobiDB-lite"/>
    </source>
</evidence>
<evidence type="ECO:0000313" key="3">
    <source>
        <dbReference type="EMBL" id="VDD76771.1"/>
    </source>
</evidence>
<reference evidence="5" key="2">
    <citation type="submission" date="2019-11" db="UniProtKB">
        <authorList>
            <consortium name="WormBaseParasite"/>
        </authorList>
    </citation>
    <scope>IDENTIFICATION</scope>
</reference>
<reference evidence="3 4" key="1">
    <citation type="submission" date="2018-10" db="EMBL/GenBank/DDBJ databases">
        <authorList>
            <consortium name="Pathogen Informatics"/>
        </authorList>
    </citation>
    <scope>NUCLEOTIDE SEQUENCE [LARGE SCALE GENOMIC DNA]</scope>
</reference>
<dbReference type="WBParaSite" id="MCU_009464-RA">
    <property type="protein sequence ID" value="MCU_009464-RA"/>
    <property type="gene ID" value="MCU_009464"/>
</dbReference>
<keyword evidence="4" id="KW-1185">Reference proteome</keyword>
<feature type="transmembrane region" description="Helical" evidence="2">
    <location>
        <begin position="21"/>
        <end position="40"/>
    </location>
</feature>
<protein>
    <submittedName>
        <fullName evidence="5">APP_amyloid domain-containing protein</fullName>
    </submittedName>
</protein>
<keyword evidence="2" id="KW-0812">Transmembrane</keyword>
<dbReference type="AlphaFoldDB" id="A0A0R3U7H3"/>
<dbReference type="EMBL" id="UXSR01000502">
    <property type="protein sequence ID" value="VDD76771.1"/>
    <property type="molecule type" value="Genomic_DNA"/>
</dbReference>
<organism evidence="5">
    <name type="scientific">Mesocestoides corti</name>
    <name type="common">Flatworm</name>
    <dbReference type="NCBI Taxonomy" id="53468"/>
    <lineage>
        <taxon>Eukaryota</taxon>
        <taxon>Metazoa</taxon>
        <taxon>Spiralia</taxon>
        <taxon>Lophotrochozoa</taxon>
        <taxon>Platyhelminthes</taxon>
        <taxon>Cestoda</taxon>
        <taxon>Eucestoda</taxon>
        <taxon>Cyclophyllidea</taxon>
        <taxon>Mesocestoididae</taxon>
        <taxon>Mesocestoides</taxon>
    </lineage>
</organism>
<evidence type="ECO:0000313" key="4">
    <source>
        <dbReference type="Proteomes" id="UP000267029"/>
    </source>
</evidence>
<sequence length="156" mass="16954">MEKVEFVDVRKLKVPPSTARGLLIGASIVFGVIAVVIFLICCFCRVRSQNPKVVKTVKMTKMHPCQDNQNVGVDVTDSNLSLDMKVAMDEDARLSGVPGKSVRFYDDDDGGEKHPQSSAPNPLQSGPAIPAKVNLPSYIKIWGEQASNFYSSAAPM</sequence>
<dbReference type="Proteomes" id="UP000267029">
    <property type="component" value="Unassembled WGS sequence"/>
</dbReference>
<name>A0A0R3U7H3_MESCO</name>
<evidence type="ECO:0000313" key="5">
    <source>
        <dbReference type="WBParaSite" id="MCU_009464-RA"/>
    </source>
</evidence>
<accession>A0A0R3U7H3</accession>
<gene>
    <name evidence="3" type="ORF">MCOS_LOCUS2774</name>
</gene>
<feature type="region of interest" description="Disordered" evidence="1">
    <location>
        <begin position="97"/>
        <end position="127"/>
    </location>
</feature>
<keyword evidence="2" id="KW-0472">Membrane</keyword>